<keyword evidence="9" id="KW-0560">Oxidoreductase</keyword>
<evidence type="ECO:0000256" key="9">
    <source>
        <dbReference type="ARBA" id="ARBA00023002"/>
    </source>
</evidence>
<dbReference type="FunFam" id="3.10.120.10:FF:000012">
    <property type="entry name" value="Mitochondrial cytochrome b2, putative"/>
    <property type="match status" value="1"/>
</dbReference>
<feature type="domain" description="Cytochrome b5 heme-binding" evidence="19">
    <location>
        <begin position="44"/>
        <end position="121"/>
    </location>
</feature>
<evidence type="ECO:0000256" key="7">
    <source>
        <dbReference type="ARBA" id="ARBA00022643"/>
    </source>
</evidence>
<dbReference type="GO" id="GO:0004460">
    <property type="term" value="F:L-lactate dehydrogenase (cytochrome) activity"/>
    <property type="evidence" value="ECO:0007669"/>
    <property type="project" value="UniProtKB-EC"/>
</dbReference>
<comment type="similarity">
    <text evidence="13">In the C-terminal section; belongs to the FMN-dependent alpha-hydroxy acid dehydrogenase family.</text>
</comment>
<evidence type="ECO:0000313" key="21">
    <source>
        <dbReference type="EMBL" id="CAG8330959.1"/>
    </source>
</evidence>
<evidence type="ECO:0000256" key="5">
    <source>
        <dbReference type="ARBA" id="ARBA00022617"/>
    </source>
</evidence>
<dbReference type="InterPro" id="IPR013785">
    <property type="entry name" value="Aldolase_TIM"/>
</dbReference>
<feature type="region of interest" description="Disordered" evidence="17">
    <location>
        <begin position="309"/>
        <end position="350"/>
    </location>
</feature>
<feature type="chain" id="PRO_5040798599" description="L-lactate dehydrogenase (cytochrome)" evidence="18">
    <location>
        <begin position="27"/>
        <end position="570"/>
    </location>
</feature>
<dbReference type="EMBL" id="CAJVPG010000099">
    <property type="protein sequence ID" value="CAG8330959.1"/>
    <property type="molecule type" value="Genomic_DNA"/>
</dbReference>
<comment type="cofactor">
    <cofactor evidence="2">
        <name>heme b</name>
        <dbReference type="ChEBI" id="CHEBI:60344"/>
    </cofactor>
</comment>
<protein>
    <recommendedName>
        <fullName evidence="16">L-lactate dehydrogenase (cytochrome)</fullName>
        <ecNumber evidence="15">1.1.2.3</ecNumber>
    </recommendedName>
</protein>
<dbReference type="Gene3D" id="3.20.20.70">
    <property type="entry name" value="Aldolase class I"/>
    <property type="match status" value="1"/>
</dbReference>
<dbReference type="InterPro" id="IPR036400">
    <property type="entry name" value="Cyt_B5-like_heme/steroid_sf"/>
</dbReference>
<keyword evidence="22" id="KW-1185">Reference proteome</keyword>
<sequence length="570" mass="62439">MSHRTILHFVFTSCLLCISVIDHGKGFQCDRRYLHCDHDPHVARDGLTEETVAKHNTRESCWVVLYGKVYDVTDFLGSHPGGAKIILKLAGQDATEEYDPIHPPGILEEELKPEACLGTIDPSTLPQETAPEPEQEVEGPPPMENILNLDEMEEIAAKQISKKAWAYYYSASDDMFSKSFNNAVYRSILLRPRVFVDCTKCDLDTTVLGYNLKTPIYVSPAAMARLGHPSGEAGIAEACRKFGAMQIISNNASMTPEQIVKDASPDQVFGWQLYAQIDRKKSEAMLARINKLKAIKFIVLTLDAPIPGKREDDERTGMTGRKAAVPSGIKAAERSADDTPNPTEGSGGVGQQLFAGTDPSLTWTKTLAWLATQTDLPIILKGLQTHEDAYLASLHAPQVKGIILSNHGGRAMDTAPPAVHTLLEIRKYCPEVFDKIEVHVDGGIRRGTDAVKALCLGAKSVGLGRAALYGLAAGGVEGVSRTLQSRLFDPWTGDLVTNAPVVLNDEMKTCMRLLGVERVDQLGLQHVCILHLLLVSLLTGLQINTRVTEQQIYDGPAALEPLRREFRSKL</sequence>
<evidence type="ECO:0000256" key="14">
    <source>
        <dbReference type="ARBA" id="ARBA00061589"/>
    </source>
</evidence>
<comment type="subunit">
    <text evidence="4">Homotetramer.</text>
</comment>
<feature type="region of interest" description="Disordered" evidence="17">
    <location>
        <begin position="118"/>
        <end position="141"/>
    </location>
</feature>
<organism evidence="21 22">
    <name type="scientific">Penicillium salamii</name>
    <dbReference type="NCBI Taxonomy" id="1612424"/>
    <lineage>
        <taxon>Eukaryota</taxon>
        <taxon>Fungi</taxon>
        <taxon>Dikarya</taxon>
        <taxon>Ascomycota</taxon>
        <taxon>Pezizomycotina</taxon>
        <taxon>Eurotiomycetes</taxon>
        <taxon>Eurotiomycetidae</taxon>
        <taxon>Eurotiales</taxon>
        <taxon>Aspergillaceae</taxon>
        <taxon>Penicillium</taxon>
    </lineage>
</organism>
<evidence type="ECO:0000256" key="17">
    <source>
        <dbReference type="SAM" id="MobiDB-lite"/>
    </source>
</evidence>
<name>A0A9W4IRP8_9EURO</name>
<evidence type="ECO:0000256" key="15">
    <source>
        <dbReference type="ARBA" id="ARBA00066458"/>
    </source>
</evidence>
<keyword evidence="6" id="KW-0285">Flavoprotein</keyword>
<dbReference type="GO" id="GO:0020037">
    <property type="term" value="F:heme binding"/>
    <property type="evidence" value="ECO:0007669"/>
    <property type="project" value="InterPro"/>
</dbReference>
<feature type="signal peptide" evidence="18">
    <location>
        <begin position="1"/>
        <end position="26"/>
    </location>
</feature>
<dbReference type="InterPro" id="IPR001199">
    <property type="entry name" value="Cyt_B5-like_heme/steroid-bd"/>
</dbReference>
<dbReference type="SUPFAM" id="SSF51395">
    <property type="entry name" value="FMN-linked oxidoreductases"/>
    <property type="match status" value="1"/>
</dbReference>
<evidence type="ECO:0000256" key="1">
    <source>
        <dbReference type="ARBA" id="ARBA00001917"/>
    </source>
</evidence>
<evidence type="ECO:0000256" key="18">
    <source>
        <dbReference type="SAM" id="SignalP"/>
    </source>
</evidence>
<evidence type="ECO:0000256" key="2">
    <source>
        <dbReference type="ARBA" id="ARBA00001970"/>
    </source>
</evidence>
<evidence type="ECO:0000256" key="12">
    <source>
        <dbReference type="ARBA" id="ARBA00052399"/>
    </source>
</evidence>
<evidence type="ECO:0000259" key="19">
    <source>
        <dbReference type="PROSITE" id="PS50255"/>
    </source>
</evidence>
<evidence type="ECO:0000256" key="3">
    <source>
        <dbReference type="ARBA" id="ARBA00004569"/>
    </source>
</evidence>
<gene>
    <name evidence="21" type="ORF">PSALAMII_LOCUS2607</name>
</gene>
<evidence type="ECO:0000256" key="6">
    <source>
        <dbReference type="ARBA" id="ARBA00022630"/>
    </source>
</evidence>
<comment type="similarity">
    <text evidence="14">In the N-terminal section; belongs to the cytochrome b5 family.</text>
</comment>
<dbReference type="InterPro" id="IPR018506">
    <property type="entry name" value="Cyt_B5_heme-BS"/>
</dbReference>
<evidence type="ECO:0000256" key="11">
    <source>
        <dbReference type="ARBA" id="ARBA00023128"/>
    </source>
</evidence>
<dbReference type="Pfam" id="PF01070">
    <property type="entry name" value="FMN_dh"/>
    <property type="match status" value="1"/>
</dbReference>
<feature type="domain" description="FMN hydroxy acid dehydrogenase" evidence="20">
    <location>
        <begin position="141"/>
        <end position="532"/>
    </location>
</feature>
<evidence type="ECO:0000259" key="20">
    <source>
        <dbReference type="PROSITE" id="PS51349"/>
    </source>
</evidence>
<evidence type="ECO:0000256" key="16">
    <source>
        <dbReference type="ARBA" id="ARBA00068515"/>
    </source>
</evidence>
<dbReference type="AlphaFoldDB" id="A0A9W4IRP8"/>
<dbReference type="PROSITE" id="PS00191">
    <property type="entry name" value="CYTOCHROME_B5_1"/>
    <property type="match status" value="1"/>
</dbReference>
<dbReference type="PRINTS" id="PR00363">
    <property type="entry name" value="CYTOCHROMEB5"/>
</dbReference>
<keyword evidence="7" id="KW-0288">FMN</keyword>
<dbReference type="InterPro" id="IPR037458">
    <property type="entry name" value="L-MDH/L-LDH_FMN-bd"/>
</dbReference>
<dbReference type="InterPro" id="IPR000262">
    <property type="entry name" value="FMN-dep_DH"/>
</dbReference>
<dbReference type="EC" id="1.1.2.3" evidence="15"/>
<dbReference type="PROSITE" id="PS51349">
    <property type="entry name" value="FMN_HYDROXY_ACID_DH_2"/>
    <property type="match status" value="1"/>
</dbReference>
<keyword evidence="10" id="KW-0408">Iron</keyword>
<dbReference type="OrthoDB" id="10248520at2759"/>
<comment type="cofactor">
    <cofactor evidence="1">
        <name>FMN</name>
        <dbReference type="ChEBI" id="CHEBI:58210"/>
    </cofactor>
</comment>
<dbReference type="PANTHER" id="PTHR10578">
    <property type="entry name" value="S -2-HYDROXY-ACID OXIDASE-RELATED"/>
    <property type="match status" value="1"/>
</dbReference>
<keyword evidence="5" id="KW-0349">Heme</keyword>
<dbReference type="GO" id="GO:0046872">
    <property type="term" value="F:metal ion binding"/>
    <property type="evidence" value="ECO:0007669"/>
    <property type="project" value="UniProtKB-KW"/>
</dbReference>
<keyword evidence="18" id="KW-0732">Signal</keyword>
<dbReference type="PANTHER" id="PTHR10578:SF82">
    <property type="entry name" value="CYTOCHROME B2, PUTATIVE (AFU_ORTHOLOGUE AFUA_1G07200)-RELATED"/>
    <property type="match status" value="1"/>
</dbReference>
<keyword evidence="11" id="KW-0496">Mitochondrion</keyword>
<dbReference type="PROSITE" id="PS50255">
    <property type="entry name" value="CYTOCHROME_B5_2"/>
    <property type="match status" value="1"/>
</dbReference>
<keyword evidence="8" id="KW-0479">Metal-binding</keyword>
<proteinExistence type="inferred from homology"/>
<evidence type="ECO:0000256" key="4">
    <source>
        <dbReference type="ARBA" id="ARBA00011881"/>
    </source>
</evidence>
<comment type="subcellular location">
    <subcellularLocation>
        <location evidence="3">Mitochondrion intermembrane space</location>
    </subcellularLocation>
</comment>
<dbReference type="Pfam" id="PF00173">
    <property type="entry name" value="Cyt-b5"/>
    <property type="match status" value="1"/>
</dbReference>
<dbReference type="Proteomes" id="UP001152649">
    <property type="component" value="Unassembled WGS sequence"/>
</dbReference>
<dbReference type="GO" id="GO:0005758">
    <property type="term" value="C:mitochondrial intermembrane space"/>
    <property type="evidence" value="ECO:0007669"/>
    <property type="project" value="UniProtKB-SubCell"/>
</dbReference>
<comment type="catalytic activity">
    <reaction evidence="12">
        <text>(S)-lactate + 2 Fe(III)-[cytochrome c] = 2 Fe(II)-[cytochrome c] + pyruvate + 2 H(+)</text>
        <dbReference type="Rhea" id="RHEA:19909"/>
        <dbReference type="Rhea" id="RHEA-COMP:10350"/>
        <dbReference type="Rhea" id="RHEA-COMP:14399"/>
        <dbReference type="ChEBI" id="CHEBI:15361"/>
        <dbReference type="ChEBI" id="CHEBI:15378"/>
        <dbReference type="ChEBI" id="CHEBI:16651"/>
        <dbReference type="ChEBI" id="CHEBI:29033"/>
        <dbReference type="ChEBI" id="CHEBI:29034"/>
        <dbReference type="EC" id="1.1.2.3"/>
    </reaction>
    <physiologicalReaction direction="left-to-right" evidence="12">
        <dbReference type="Rhea" id="RHEA:19910"/>
    </physiologicalReaction>
</comment>
<evidence type="ECO:0000256" key="13">
    <source>
        <dbReference type="ARBA" id="ARBA00061137"/>
    </source>
</evidence>
<reference evidence="21" key="1">
    <citation type="submission" date="2021-07" db="EMBL/GenBank/DDBJ databases">
        <authorList>
            <person name="Branca A.L. A."/>
        </authorList>
    </citation>
    <scope>NUCLEOTIDE SEQUENCE</scope>
</reference>
<comment type="caution">
    <text evidence="21">The sequence shown here is derived from an EMBL/GenBank/DDBJ whole genome shotgun (WGS) entry which is preliminary data.</text>
</comment>
<dbReference type="CDD" id="cd02922">
    <property type="entry name" value="FCB2_FMN"/>
    <property type="match status" value="1"/>
</dbReference>
<dbReference type="SMART" id="SM01117">
    <property type="entry name" value="Cyt-b5"/>
    <property type="match status" value="1"/>
</dbReference>
<dbReference type="Gene3D" id="3.10.120.10">
    <property type="entry name" value="Cytochrome b5-like heme/steroid binding domain"/>
    <property type="match status" value="1"/>
</dbReference>
<dbReference type="InterPro" id="IPR037396">
    <property type="entry name" value="FMN_HAD"/>
</dbReference>
<accession>A0A9W4IRP8</accession>
<evidence type="ECO:0000256" key="10">
    <source>
        <dbReference type="ARBA" id="ARBA00023004"/>
    </source>
</evidence>
<evidence type="ECO:0000313" key="22">
    <source>
        <dbReference type="Proteomes" id="UP001152649"/>
    </source>
</evidence>
<dbReference type="FunFam" id="3.20.20.70:FF:000062">
    <property type="entry name" value="Cytochrome b2, mitochondrial, putative"/>
    <property type="match status" value="1"/>
</dbReference>
<dbReference type="SUPFAM" id="SSF55856">
    <property type="entry name" value="Cytochrome b5-like heme/steroid binding domain"/>
    <property type="match status" value="1"/>
</dbReference>
<evidence type="ECO:0000256" key="8">
    <source>
        <dbReference type="ARBA" id="ARBA00022723"/>
    </source>
</evidence>